<feature type="transmembrane region" description="Helical" evidence="1">
    <location>
        <begin position="12"/>
        <end position="44"/>
    </location>
</feature>
<protein>
    <submittedName>
        <fullName evidence="2">Uncharacterized protein</fullName>
    </submittedName>
</protein>
<keyword evidence="1" id="KW-0812">Transmembrane</keyword>
<evidence type="ECO:0000256" key="1">
    <source>
        <dbReference type="SAM" id="Phobius"/>
    </source>
</evidence>
<proteinExistence type="predicted"/>
<comment type="caution">
    <text evidence="2">The sequence shown here is derived from an EMBL/GenBank/DDBJ whole genome shotgun (WGS) entry which is preliminary data.</text>
</comment>
<keyword evidence="1" id="KW-0472">Membrane</keyword>
<dbReference type="EMBL" id="LAZR01020932">
    <property type="protein sequence ID" value="KKL87086.1"/>
    <property type="molecule type" value="Genomic_DNA"/>
</dbReference>
<keyword evidence="1" id="KW-1133">Transmembrane helix</keyword>
<gene>
    <name evidence="2" type="ORF">LCGC14_1938210</name>
</gene>
<organism evidence="2">
    <name type="scientific">marine sediment metagenome</name>
    <dbReference type="NCBI Taxonomy" id="412755"/>
    <lineage>
        <taxon>unclassified sequences</taxon>
        <taxon>metagenomes</taxon>
        <taxon>ecological metagenomes</taxon>
    </lineage>
</organism>
<accession>A0A0F9G9J3</accession>
<name>A0A0F9G9J3_9ZZZZ</name>
<reference evidence="2" key="1">
    <citation type="journal article" date="2015" name="Nature">
        <title>Complex archaea that bridge the gap between prokaryotes and eukaryotes.</title>
        <authorList>
            <person name="Spang A."/>
            <person name="Saw J.H."/>
            <person name="Jorgensen S.L."/>
            <person name="Zaremba-Niedzwiedzka K."/>
            <person name="Martijn J."/>
            <person name="Lind A.E."/>
            <person name="van Eijk R."/>
            <person name="Schleper C."/>
            <person name="Guy L."/>
            <person name="Ettema T.J."/>
        </authorList>
    </citation>
    <scope>NUCLEOTIDE SEQUENCE</scope>
</reference>
<evidence type="ECO:0000313" key="2">
    <source>
        <dbReference type="EMBL" id="KKL87086.1"/>
    </source>
</evidence>
<sequence length="47" mass="5172">MTSSKGNLGKFIIIITILYYLSVIADTGDIMFVMGGIGAILWYLDQD</sequence>
<dbReference type="AlphaFoldDB" id="A0A0F9G9J3"/>